<name>A0A1H9DR59_9BACT</name>
<dbReference type="Proteomes" id="UP000199021">
    <property type="component" value="Unassembled WGS sequence"/>
</dbReference>
<evidence type="ECO:0000313" key="2">
    <source>
        <dbReference type="Proteomes" id="UP000199021"/>
    </source>
</evidence>
<evidence type="ECO:0000313" key="1">
    <source>
        <dbReference type="EMBL" id="SEQ15183.1"/>
    </source>
</evidence>
<dbReference type="AlphaFoldDB" id="A0A1H9DR59"/>
<organism evidence="1 2">
    <name type="scientific">Neolewinella agarilytica</name>
    <dbReference type="NCBI Taxonomy" id="478744"/>
    <lineage>
        <taxon>Bacteria</taxon>
        <taxon>Pseudomonadati</taxon>
        <taxon>Bacteroidota</taxon>
        <taxon>Saprospiria</taxon>
        <taxon>Saprospirales</taxon>
        <taxon>Lewinellaceae</taxon>
        <taxon>Neolewinella</taxon>
    </lineage>
</organism>
<sequence length="212" mass="23872">MQDILHTALAAALPYPAYREMLTLLLAEGKTTGPNQSETYLSAAIQNQARMKRLDRKARFSEEMETALVGLTRNYLMLAITEGWCGDAAQTVPLFNHMAEASNKLELKLVLRDEHPELIDQFLTDGARSIPKIIFLDAESLEVVADWGPRPAPAQEMAMAYKALPAEEKDYDAYNVALHTWYARDKMATTQREVVEILRGLGHAYRFMANAR</sequence>
<dbReference type="OrthoDB" id="6120799at2"/>
<dbReference type="EMBL" id="FOFB01000006">
    <property type="protein sequence ID" value="SEQ15183.1"/>
    <property type="molecule type" value="Genomic_DNA"/>
</dbReference>
<protein>
    <submittedName>
        <fullName evidence="1">Thioredoxin</fullName>
    </submittedName>
</protein>
<dbReference type="RefSeq" id="WP_090166701.1">
    <property type="nucleotide sequence ID" value="NZ_FOFB01000006.1"/>
</dbReference>
<dbReference type="Gene3D" id="3.40.30.10">
    <property type="entry name" value="Glutaredoxin"/>
    <property type="match status" value="1"/>
</dbReference>
<proteinExistence type="predicted"/>
<accession>A0A1H9DR59</accession>
<dbReference type="InParanoid" id="A0A1H9DR59"/>
<dbReference type="Pfam" id="PF14595">
    <property type="entry name" value="Thioredoxin_9"/>
    <property type="match status" value="1"/>
</dbReference>
<keyword evidence="2" id="KW-1185">Reference proteome</keyword>
<reference evidence="2" key="1">
    <citation type="submission" date="2016-10" db="EMBL/GenBank/DDBJ databases">
        <authorList>
            <person name="Varghese N."/>
            <person name="Submissions S."/>
        </authorList>
    </citation>
    <scope>NUCLEOTIDE SEQUENCE [LARGE SCALE GENOMIC DNA]</scope>
    <source>
        <strain evidence="2">DSM 24740</strain>
    </source>
</reference>
<gene>
    <name evidence="1" type="ORF">SAMN05444359_10678</name>
</gene>
<dbReference type="STRING" id="478744.SAMN05444359_10678"/>
<dbReference type="SUPFAM" id="SSF52833">
    <property type="entry name" value="Thioredoxin-like"/>
    <property type="match status" value="1"/>
</dbReference>
<dbReference type="InterPro" id="IPR036249">
    <property type="entry name" value="Thioredoxin-like_sf"/>
</dbReference>